<feature type="region of interest" description="Disordered" evidence="6">
    <location>
        <begin position="1031"/>
        <end position="1249"/>
    </location>
</feature>
<feature type="region of interest" description="Disordered" evidence="6">
    <location>
        <begin position="1756"/>
        <end position="1809"/>
    </location>
</feature>
<feature type="compositionally biased region" description="Basic and acidic residues" evidence="6">
    <location>
        <begin position="1072"/>
        <end position="1081"/>
    </location>
</feature>
<feature type="compositionally biased region" description="Low complexity" evidence="6">
    <location>
        <begin position="1212"/>
        <end position="1231"/>
    </location>
</feature>
<feature type="compositionally biased region" description="Low complexity" evidence="6">
    <location>
        <begin position="126"/>
        <end position="139"/>
    </location>
</feature>
<keyword evidence="9" id="KW-1185">Reference proteome</keyword>
<feature type="compositionally biased region" description="Basic and acidic residues" evidence="6">
    <location>
        <begin position="1952"/>
        <end position="1963"/>
    </location>
</feature>
<feature type="transmembrane region" description="Helical" evidence="7">
    <location>
        <begin position="511"/>
        <end position="533"/>
    </location>
</feature>
<feature type="compositionally biased region" description="Gly residues" evidence="6">
    <location>
        <begin position="189"/>
        <end position="204"/>
    </location>
</feature>
<feature type="region of interest" description="Disordered" evidence="6">
    <location>
        <begin position="1436"/>
        <end position="1463"/>
    </location>
</feature>
<organism evidence="9 10">
    <name type="scientific">Meloidogyne hapla</name>
    <name type="common">Root-knot nematode worm</name>
    <dbReference type="NCBI Taxonomy" id="6305"/>
    <lineage>
        <taxon>Eukaryota</taxon>
        <taxon>Metazoa</taxon>
        <taxon>Ecdysozoa</taxon>
        <taxon>Nematoda</taxon>
        <taxon>Chromadorea</taxon>
        <taxon>Rhabditida</taxon>
        <taxon>Tylenchina</taxon>
        <taxon>Tylenchomorpha</taxon>
        <taxon>Tylenchoidea</taxon>
        <taxon>Meloidogynidae</taxon>
        <taxon>Meloidogyninae</taxon>
        <taxon>Meloidogyne</taxon>
    </lineage>
</organism>
<evidence type="ECO:0000256" key="3">
    <source>
        <dbReference type="ARBA" id="ARBA00022692"/>
    </source>
</evidence>
<feature type="compositionally biased region" description="Basic and acidic residues" evidence="6">
    <location>
        <begin position="205"/>
        <end position="233"/>
    </location>
</feature>
<dbReference type="PANTHER" id="PTHR23302:SF65">
    <property type="entry name" value="TRANSMEMBRANE CHANNEL-LIKE PROTEIN 2"/>
    <property type="match status" value="1"/>
</dbReference>
<dbReference type="PANTHER" id="PTHR23302">
    <property type="entry name" value="TRANSMEMBRANE CHANNEL-RELATED"/>
    <property type="match status" value="1"/>
</dbReference>
<feature type="region of interest" description="Disordered" evidence="6">
    <location>
        <begin position="184"/>
        <end position="247"/>
    </location>
</feature>
<dbReference type="InterPro" id="IPR038900">
    <property type="entry name" value="TMC"/>
</dbReference>
<feature type="compositionally biased region" description="Acidic residues" evidence="6">
    <location>
        <begin position="236"/>
        <end position="245"/>
    </location>
</feature>
<accession>A0A1I8BLQ6</accession>
<proteinExistence type="inferred from homology"/>
<evidence type="ECO:0000256" key="4">
    <source>
        <dbReference type="ARBA" id="ARBA00022989"/>
    </source>
</evidence>
<feature type="compositionally biased region" description="Low complexity" evidence="6">
    <location>
        <begin position="1443"/>
        <end position="1459"/>
    </location>
</feature>
<name>A0A1I8BLQ6_MELHA</name>
<feature type="region of interest" description="Disordered" evidence="6">
    <location>
        <begin position="1290"/>
        <end position="1321"/>
    </location>
</feature>
<feature type="compositionally biased region" description="Low complexity" evidence="6">
    <location>
        <begin position="155"/>
        <end position="171"/>
    </location>
</feature>
<dbReference type="Pfam" id="PF07810">
    <property type="entry name" value="TMC"/>
    <property type="match status" value="1"/>
</dbReference>
<evidence type="ECO:0000256" key="1">
    <source>
        <dbReference type="ARBA" id="ARBA00004141"/>
    </source>
</evidence>
<feature type="compositionally biased region" description="Low complexity" evidence="6">
    <location>
        <begin position="1636"/>
        <end position="1650"/>
    </location>
</feature>
<keyword evidence="3 7" id="KW-0812">Transmembrane</keyword>
<feature type="domain" description="TMC" evidence="8">
    <location>
        <begin position="792"/>
        <end position="907"/>
    </location>
</feature>
<feature type="compositionally biased region" description="Basic and acidic residues" evidence="6">
    <location>
        <begin position="1487"/>
        <end position="1498"/>
    </location>
</feature>
<dbReference type="WBParaSite" id="MhA1_Contig29.frz3.gene1">
    <property type="protein sequence ID" value="MhA1_Contig29.frz3.gene1"/>
    <property type="gene ID" value="MhA1_Contig29.frz3.gene1"/>
</dbReference>
<feature type="compositionally biased region" description="Gly residues" evidence="6">
    <location>
        <begin position="1858"/>
        <end position="1875"/>
    </location>
</feature>
<evidence type="ECO:0000256" key="7">
    <source>
        <dbReference type="SAM" id="Phobius"/>
    </source>
</evidence>
<evidence type="ECO:0000256" key="2">
    <source>
        <dbReference type="ARBA" id="ARBA00006510"/>
    </source>
</evidence>
<evidence type="ECO:0000256" key="5">
    <source>
        <dbReference type="ARBA" id="ARBA00023136"/>
    </source>
</evidence>
<reference evidence="10" key="1">
    <citation type="submission" date="2016-11" db="UniProtKB">
        <authorList>
            <consortium name="WormBaseParasite"/>
        </authorList>
    </citation>
    <scope>IDENTIFICATION</scope>
</reference>
<feature type="compositionally biased region" description="Low complexity" evidence="6">
    <location>
        <begin position="1149"/>
        <end position="1159"/>
    </location>
</feature>
<dbReference type="GO" id="GO:0008381">
    <property type="term" value="F:mechanosensitive monoatomic ion channel activity"/>
    <property type="evidence" value="ECO:0007669"/>
    <property type="project" value="TreeGrafter"/>
</dbReference>
<protein>
    <submittedName>
        <fullName evidence="10">TMC domain-containing protein</fullName>
    </submittedName>
</protein>
<feature type="region of interest" description="Disordered" evidence="6">
    <location>
        <begin position="1"/>
        <end position="171"/>
    </location>
</feature>
<feature type="transmembrane region" description="Helical" evidence="7">
    <location>
        <begin position="978"/>
        <end position="1000"/>
    </location>
</feature>
<evidence type="ECO:0000313" key="10">
    <source>
        <dbReference type="WBParaSite" id="MhA1_Contig29.frz3.gene1"/>
    </source>
</evidence>
<feature type="compositionally biased region" description="Acidic residues" evidence="6">
    <location>
        <begin position="1174"/>
        <end position="1194"/>
    </location>
</feature>
<feature type="region of interest" description="Disordered" evidence="6">
    <location>
        <begin position="656"/>
        <end position="702"/>
    </location>
</feature>
<feature type="region of interest" description="Disordered" evidence="6">
    <location>
        <begin position="1629"/>
        <end position="1656"/>
    </location>
</feature>
<sequence>MWQRFRQYLPFSILHGQKSDDKNKQIEEEEDERREETSFDATPGLLSDEEEETSGGNFSSTRSSFRRSNERGGGSSPMPKTHQRTASNVEGQQPPKGKFFKRSETAPRSSTSGGGGGGSFGGGSVGVSKAAKKQQQQQKRPFSATPRSEGGDAPNSTTENLTSRLSRRSSIISDLVALMVRRSSSMGHRGSGQQKGGGSSSGGGDQREELSSQDQKERSVDSREEERRLRRNDQYNGEEEEEEDIGNMPREKILQRIRHHKEIIGKVRLQPWPMRRKRRALKVARQYLQRQEAQVSKWHLYKVEASRRTNQAWRWAKNLSIYLIPWESKIKQIESNFGSVVSSFFIFLRWVLGMNVANSLLVMAFVVVPEWLADSKNDIGRFNRTRHIKAMPTKVAVHADELNTVLDFGGYLQYSYLFYGYYSHETVLKGFIIGYHVPVAYKMTSNTRKSKLSSGKQEQYVFTWKAINGWDYNIGEPETAASLAMANAIKLKEASTEYKKKFKQKLTFQKVFVRVVVNLIITSMMFLSMLAIYKVAQITEKDTFLKQAEMRANEMWKREQQKMDSMTLNSLAASQYQFHIARSPTDNDWNNQSYYEVVSSPFINSKEIVSQFNSQQQQQGRPPFLLFASVSATQSGERRRDKRFFPFLFKSRVRSNKVSLHPKRKKRPKSNSNDGPKERDLSVLYGSNPFPGHELASTTPTPLPRLDPWTTVQPHFGPLFVGVSNPKAIVLPGDRVQQELGTFWESRKIGKGGGNGGNWPTPAPHPLNYTSSPKIRPPITQPYRASNYDDLCWETLIGQEVAKIVTTDLVMTVAAVMVIDFLRGLWIRYCSDWWCWDIEATFPEYGEFKVAENVLHLVNSQAMVCLGTILVPMLPLINCVKLVAVMYIRAWACMVCNVPAKQIFRASRSSNFYFWLLLAFVCMSTLPVGFVIAYKRPSKNCGPFAGQERFYSIIGKVLRQHLPKSLVEVISYFMSPGIIFPVFLILVLVIYFLVLLVSGLRAANSDLNKQLTLERTEEKRRIFELAKGKQHLAGISHKHRPSGESRKSGNGNGTTNGKINGGIEENDGLGFGKKEFNKNGKDGGGPLFFTNGSTTKTPSTTGLRKSWHGGTGGGGSGGTELSGGGTDKDFLTPFLTPKRRSPILRQYSDDSSGSSPSKSPLRHAGFLPSLASVDENEDEENEEDEEEEDDEEEEIVHGHAEAMIFRRKRSNASSQQGISSRRSSAAVQQQQRQRRKSSSTKSLKTTKNLKEIMKRPSLQLTWKDRFLLCIGWTDPIKFEEKLRAQMAENEMEKGRELGGSDEQQPLLFNGERRNKTKREKQLTTHQQLVVLEEAEYSVPSGEEEEAVGDNQLEDVEETTISPTISPTIPQEENAKIDIRKKYLNGILSGDNNSSFDVDTPIRLPSALSQGSNSSCSRVSQQQPPNVIVNKLADLYEEHPPPHSGSCSSSSSIETGSQRSWVRQQPQASNLLLHFGQLPQTNEQKFEENRQSFEREHVSESSPLVPHVQFPSEELARLSIDKRHPLPKEDIQRGSLPPLIPKRKPTTLTYGQQQAPTLNLQQNLFSRGDIRSQTANTSPQILRTEEQQVNQMNGSSSNLVLPSDLSLLLEEPSTPIGNFRPIQASEMFGESCDNKTPETASSITTNTTSTSERSDPRLQYANPYSSYAAAMCSPIEIPLEETPPIINNGRRRSLIPSTPPQQQQQYIPQKNPLYIHPLATSSLQFLQRKVTPPAIFSSKFEQEHLKQKEMAKMFHFTPQQQKKQNSSPFPSSGNDSFSLDASTSAATTKIPQHSNSLLKTKSQSPKSSILYDDNKNLSAIQRRRKQFASAFEQVPIYDQPTQQPQQYYYRSPYLLTLGDEGGSTSGRGTMPPGGYGSSPQTSESSPEFGHSKYKISSLSPGRQRREQEIENYVDSSTTSPEGSPPKRRFEIRQRSGLGLGGGIPTGNFNNSNNDKKKRDDKTPLDIKQSIV</sequence>
<evidence type="ECO:0000256" key="6">
    <source>
        <dbReference type="SAM" id="MobiDB-lite"/>
    </source>
</evidence>
<evidence type="ECO:0000259" key="8">
    <source>
        <dbReference type="Pfam" id="PF07810"/>
    </source>
</evidence>
<feature type="compositionally biased region" description="Gly residues" evidence="6">
    <location>
        <begin position="112"/>
        <end position="125"/>
    </location>
</feature>
<feature type="transmembrane region" description="Helical" evidence="7">
    <location>
        <begin position="344"/>
        <end position="368"/>
    </location>
</feature>
<keyword evidence="4 7" id="KW-1133">Transmembrane helix</keyword>
<dbReference type="GO" id="GO:0005886">
    <property type="term" value="C:plasma membrane"/>
    <property type="evidence" value="ECO:0007669"/>
    <property type="project" value="InterPro"/>
</dbReference>
<evidence type="ECO:0000313" key="9">
    <source>
        <dbReference type="Proteomes" id="UP000095281"/>
    </source>
</evidence>
<comment type="similarity">
    <text evidence="2">Belongs to the TMC family.</text>
</comment>
<feature type="compositionally biased region" description="Polar residues" evidence="6">
    <location>
        <begin position="1756"/>
        <end position="1806"/>
    </location>
</feature>
<feature type="compositionally biased region" description="Basic residues" evidence="6">
    <location>
        <begin position="656"/>
        <end position="669"/>
    </location>
</feature>
<feature type="compositionally biased region" description="Low complexity" evidence="6">
    <location>
        <begin position="1053"/>
        <end position="1063"/>
    </location>
</feature>
<feature type="compositionally biased region" description="Low complexity" evidence="6">
    <location>
        <begin position="54"/>
        <end position="63"/>
    </location>
</feature>
<feature type="compositionally biased region" description="Low complexity" evidence="6">
    <location>
        <begin position="1090"/>
        <end position="1102"/>
    </location>
</feature>
<keyword evidence="5 7" id="KW-0472">Membrane</keyword>
<dbReference type="InterPro" id="IPR012496">
    <property type="entry name" value="TMC_dom"/>
</dbReference>
<feature type="compositionally biased region" description="Basic and acidic residues" evidence="6">
    <location>
        <begin position="17"/>
        <end position="26"/>
    </location>
</feature>
<dbReference type="Proteomes" id="UP000095281">
    <property type="component" value="Unplaced"/>
</dbReference>
<feature type="region of interest" description="Disordered" evidence="6">
    <location>
        <begin position="1487"/>
        <end position="1509"/>
    </location>
</feature>
<feature type="compositionally biased region" description="Gly residues" evidence="6">
    <location>
        <begin position="1109"/>
        <end position="1125"/>
    </location>
</feature>
<feature type="region of interest" description="Disordered" evidence="6">
    <location>
        <begin position="1857"/>
        <end position="1970"/>
    </location>
</feature>
<feature type="transmembrane region" description="Helical" evidence="7">
    <location>
        <begin position="912"/>
        <end position="934"/>
    </location>
</feature>
<comment type="subcellular location">
    <subcellularLocation>
        <location evidence="1">Membrane</location>
        <topology evidence="1">Multi-pass membrane protein</topology>
    </subcellularLocation>
</comment>